<feature type="region of interest" description="Disordered" evidence="1">
    <location>
        <begin position="1"/>
        <end position="26"/>
    </location>
</feature>
<organism evidence="3 4">
    <name type="scientific">Undibacterium arcticum</name>
    <dbReference type="NCBI Taxonomy" id="1762892"/>
    <lineage>
        <taxon>Bacteria</taxon>
        <taxon>Pseudomonadati</taxon>
        <taxon>Pseudomonadota</taxon>
        <taxon>Betaproteobacteria</taxon>
        <taxon>Burkholderiales</taxon>
        <taxon>Oxalobacteraceae</taxon>
        <taxon>Undibacterium</taxon>
    </lineage>
</organism>
<comment type="caution">
    <text evidence="3">The sequence shown here is derived from an EMBL/GenBank/DDBJ whole genome shotgun (WGS) entry which is preliminary data.</text>
</comment>
<feature type="transmembrane region" description="Helical" evidence="2">
    <location>
        <begin position="68"/>
        <end position="91"/>
    </location>
</feature>
<dbReference type="Proteomes" id="UP001595530">
    <property type="component" value="Unassembled WGS sequence"/>
</dbReference>
<name>A0ABV7F383_9BURK</name>
<evidence type="ECO:0000256" key="1">
    <source>
        <dbReference type="SAM" id="MobiDB-lite"/>
    </source>
</evidence>
<accession>A0ABV7F383</accession>
<gene>
    <name evidence="3" type="ORF">ACFOFO_15990</name>
</gene>
<evidence type="ECO:0000313" key="3">
    <source>
        <dbReference type="EMBL" id="MFC3109444.1"/>
    </source>
</evidence>
<keyword evidence="2" id="KW-0812">Transmembrane</keyword>
<reference evidence="4" key="1">
    <citation type="journal article" date="2019" name="Int. J. Syst. Evol. Microbiol.">
        <title>The Global Catalogue of Microorganisms (GCM) 10K type strain sequencing project: providing services to taxonomists for standard genome sequencing and annotation.</title>
        <authorList>
            <consortium name="The Broad Institute Genomics Platform"/>
            <consortium name="The Broad Institute Genome Sequencing Center for Infectious Disease"/>
            <person name="Wu L."/>
            <person name="Ma J."/>
        </authorList>
    </citation>
    <scope>NUCLEOTIDE SEQUENCE [LARGE SCALE GENOMIC DNA]</scope>
    <source>
        <strain evidence="4">KCTC 42986</strain>
    </source>
</reference>
<dbReference type="RefSeq" id="WP_390329233.1">
    <property type="nucleotide sequence ID" value="NZ_JBHRTP010000052.1"/>
</dbReference>
<proteinExistence type="predicted"/>
<keyword evidence="2" id="KW-0472">Membrane</keyword>
<evidence type="ECO:0000313" key="4">
    <source>
        <dbReference type="Proteomes" id="UP001595530"/>
    </source>
</evidence>
<keyword evidence="4" id="KW-1185">Reference proteome</keyword>
<dbReference type="EMBL" id="JBHRTP010000052">
    <property type="protein sequence ID" value="MFC3109444.1"/>
    <property type="molecule type" value="Genomic_DNA"/>
</dbReference>
<sequence>MVAALAPLFAQGDTAERPRPNPRTTNIKESAAAAAAPAKIAAQETPDAGISICEYGGGGSPFWHYGPWLHGCLSFLFFVVGNRYFFLFLIAEN</sequence>
<evidence type="ECO:0000256" key="2">
    <source>
        <dbReference type="SAM" id="Phobius"/>
    </source>
</evidence>
<protein>
    <submittedName>
        <fullName evidence="3">Uncharacterized protein</fullName>
    </submittedName>
</protein>
<keyword evidence="2" id="KW-1133">Transmembrane helix</keyword>